<dbReference type="InterPro" id="IPR029068">
    <property type="entry name" value="Glyas_Bleomycin-R_OHBP_Dase"/>
</dbReference>
<dbReference type="InterPro" id="IPR037523">
    <property type="entry name" value="VOC_core"/>
</dbReference>
<dbReference type="PANTHER" id="PTHR35908:SF1">
    <property type="entry name" value="CONSERVED PROTEIN"/>
    <property type="match status" value="1"/>
</dbReference>
<dbReference type="Proteomes" id="UP000321155">
    <property type="component" value="Unassembled WGS sequence"/>
</dbReference>
<evidence type="ECO:0000313" key="3">
    <source>
        <dbReference type="Proteomes" id="UP000321155"/>
    </source>
</evidence>
<dbReference type="SUPFAM" id="SSF54593">
    <property type="entry name" value="Glyoxalase/Bleomycin resistance protein/Dihydroxybiphenyl dioxygenase"/>
    <property type="match status" value="1"/>
</dbReference>
<dbReference type="Gene3D" id="3.10.180.10">
    <property type="entry name" value="2,3-Dihydroxybiphenyl 1,2-Dioxygenase, domain 1"/>
    <property type="match status" value="1"/>
</dbReference>
<dbReference type="EMBL" id="BJZR01000033">
    <property type="protein sequence ID" value="GEO92170.1"/>
    <property type="molecule type" value="Genomic_DNA"/>
</dbReference>
<name>A0ABQ0XBJ4_9MICC</name>
<dbReference type="InterPro" id="IPR041581">
    <property type="entry name" value="Glyoxalase_6"/>
</dbReference>
<dbReference type="Pfam" id="PF18029">
    <property type="entry name" value="Glyoxalase_6"/>
    <property type="match status" value="1"/>
</dbReference>
<dbReference type="PROSITE" id="PS51819">
    <property type="entry name" value="VOC"/>
    <property type="match status" value="1"/>
</dbReference>
<gene>
    <name evidence="2" type="ORF">KFL01_14760</name>
</gene>
<evidence type="ECO:0000313" key="2">
    <source>
        <dbReference type="EMBL" id="GEO92170.1"/>
    </source>
</evidence>
<dbReference type="CDD" id="cd06587">
    <property type="entry name" value="VOC"/>
    <property type="match status" value="1"/>
</dbReference>
<sequence>MVMTEPVGQLASISLDCPDPEYLAGFYARLLGLEEAFASDDRGVIALAGAGPMLTLMRSENYVAPSWPQGPQHQQLHLDVAVEDLESAVAAAMALGATMAGHQPAPSLWRVLIDPAGHPFCLTTVRPDPA</sequence>
<feature type="domain" description="VOC" evidence="1">
    <location>
        <begin position="9"/>
        <end position="125"/>
    </location>
</feature>
<organism evidence="2 3">
    <name type="scientific">Kocuria flava</name>
    <dbReference type="NCBI Taxonomy" id="446860"/>
    <lineage>
        <taxon>Bacteria</taxon>
        <taxon>Bacillati</taxon>
        <taxon>Actinomycetota</taxon>
        <taxon>Actinomycetes</taxon>
        <taxon>Micrococcales</taxon>
        <taxon>Micrococcaceae</taxon>
        <taxon>Kocuria</taxon>
    </lineage>
</organism>
<reference evidence="2 3" key="1">
    <citation type="submission" date="2019-07" db="EMBL/GenBank/DDBJ databases">
        <title>Whole genome shotgun sequence of Kocuria flava NBRC 107626.</title>
        <authorList>
            <person name="Hosoyama A."/>
            <person name="Uohara A."/>
            <person name="Ohji S."/>
            <person name="Ichikawa N."/>
        </authorList>
    </citation>
    <scope>NUCLEOTIDE SEQUENCE [LARGE SCALE GENOMIC DNA]</scope>
    <source>
        <strain evidence="2 3">NBRC 107626</strain>
    </source>
</reference>
<keyword evidence="3" id="KW-1185">Reference proteome</keyword>
<proteinExistence type="predicted"/>
<protein>
    <recommendedName>
        <fullName evidence="1">VOC domain-containing protein</fullName>
    </recommendedName>
</protein>
<evidence type="ECO:0000259" key="1">
    <source>
        <dbReference type="PROSITE" id="PS51819"/>
    </source>
</evidence>
<dbReference type="PANTHER" id="PTHR35908">
    <property type="entry name" value="HYPOTHETICAL FUSION PROTEIN"/>
    <property type="match status" value="1"/>
</dbReference>
<comment type="caution">
    <text evidence="2">The sequence shown here is derived from an EMBL/GenBank/DDBJ whole genome shotgun (WGS) entry which is preliminary data.</text>
</comment>
<accession>A0ABQ0XBJ4</accession>